<name>A0AAV1XGY3_LUPLU</name>
<comment type="caution">
    <text evidence="1">The sequence shown here is derived from an EMBL/GenBank/DDBJ whole genome shotgun (WGS) entry which is preliminary data.</text>
</comment>
<dbReference type="Proteomes" id="UP001497480">
    <property type="component" value="Unassembled WGS sequence"/>
</dbReference>
<proteinExistence type="predicted"/>
<reference evidence="1 2" key="1">
    <citation type="submission" date="2024-03" db="EMBL/GenBank/DDBJ databases">
        <authorList>
            <person name="Martinez-Hernandez J."/>
        </authorList>
    </citation>
    <scope>NUCLEOTIDE SEQUENCE [LARGE SCALE GENOMIC DNA]</scope>
</reference>
<organism evidence="1 2">
    <name type="scientific">Lupinus luteus</name>
    <name type="common">European yellow lupine</name>
    <dbReference type="NCBI Taxonomy" id="3873"/>
    <lineage>
        <taxon>Eukaryota</taxon>
        <taxon>Viridiplantae</taxon>
        <taxon>Streptophyta</taxon>
        <taxon>Embryophyta</taxon>
        <taxon>Tracheophyta</taxon>
        <taxon>Spermatophyta</taxon>
        <taxon>Magnoliopsida</taxon>
        <taxon>eudicotyledons</taxon>
        <taxon>Gunneridae</taxon>
        <taxon>Pentapetalae</taxon>
        <taxon>rosids</taxon>
        <taxon>fabids</taxon>
        <taxon>Fabales</taxon>
        <taxon>Fabaceae</taxon>
        <taxon>Papilionoideae</taxon>
        <taxon>50 kb inversion clade</taxon>
        <taxon>genistoids sensu lato</taxon>
        <taxon>core genistoids</taxon>
        <taxon>Genisteae</taxon>
        <taxon>Lupinus</taxon>
    </lineage>
</organism>
<protein>
    <submittedName>
        <fullName evidence="1">Uncharacterized protein</fullName>
    </submittedName>
</protein>
<gene>
    <name evidence="1" type="ORF">LLUT_LOCUS22019</name>
</gene>
<keyword evidence="2" id="KW-1185">Reference proteome</keyword>
<dbReference type="EMBL" id="CAXHTB010000015">
    <property type="protein sequence ID" value="CAL0320959.1"/>
    <property type="molecule type" value="Genomic_DNA"/>
</dbReference>
<sequence length="56" mass="6121">MVASSPLSLSGMVPKNEEMTLMDHSHGLEMMNGNGDEAMPFGETNLIMSYLNPLLH</sequence>
<dbReference type="AlphaFoldDB" id="A0AAV1XGY3"/>
<evidence type="ECO:0000313" key="2">
    <source>
        <dbReference type="Proteomes" id="UP001497480"/>
    </source>
</evidence>
<accession>A0AAV1XGY3</accession>
<evidence type="ECO:0000313" key="1">
    <source>
        <dbReference type="EMBL" id="CAL0320959.1"/>
    </source>
</evidence>